<evidence type="ECO:0000256" key="3">
    <source>
        <dbReference type="ARBA" id="ARBA00022490"/>
    </source>
</evidence>
<dbReference type="Pfam" id="PF05189">
    <property type="entry name" value="RTC_insert"/>
    <property type="match status" value="1"/>
</dbReference>
<dbReference type="InterPro" id="IPR023797">
    <property type="entry name" value="RNA3'_phos_cyclase_dom"/>
</dbReference>
<dbReference type="FunFam" id="3.30.360.20:FF:000002">
    <property type="entry name" value="RNA terminal phosphate cyclase-like 1"/>
    <property type="match status" value="1"/>
</dbReference>
<sequence length="356" mass="39203">MKIIEIDGSFGEGGGQILRTSIALSAVTLRPVRIFNIRAKRKNPGLRRQHFTAVKALAEMTDAEVKGLEVGSKELVFIPKRLKGGNYRFDIGTAGSVSLVIQAITPAALFAPEPVKVWLRGGTDVPMSPPIDYLRFVFEPILSKFGADINIILKRRGHYPKGGGIVEFEVPSPPRMLRPWGELERGEVIKIRGLSHCVRLPKHVAERQARAAEELLKRSGYENVQIDLEWYPRERDPHLGPGSGIVLWAIAERSLLGGDSLGARGKPAEKVGEEAATKLIEDLSTKKALDRHMSDMIIPYLALSCGEAEVGGAKLTMHAWTHVHVVKKILPEAELELEGKIGEPFTLKVRGACWRG</sequence>
<feature type="domain" description="RNA 3'-terminal phosphate cyclase" evidence="9">
    <location>
        <begin position="11"/>
        <end position="331"/>
    </location>
</feature>
<dbReference type="SUPFAM" id="SSF55205">
    <property type="entry name" value="EPT/RTPC-like"/>
    <property type="match status" value="1"/>
</dbReference>
<dbReference type="PROSITE" id="PS01287">
    <property type="entry name" value="RTC"/>
    <property type="match status" value="1"/>
</dbReference>
<comment type="caution">
    <text evidence="7">Lacks conserved residue(s) required for the propagation of feature annotation.</text>
</comment>
<feature type="binding site" evidence="7">
    <location>
        <position position="102"/>
    </location>
    <ligand>
        <name>ATP</name>
        <dbReference type="ChEBI" id="CHEBI:30616"/>
    </ligand>
</feature>
<dbReference type="KEGG" id="ipc:IPA_03045"/>
<feature type="active site" description="Tele-AMP-histidine intermediate" evidence="7">
    <location>
        <position position="318"/>
    </location>
</feature>
<dbReference type="GO" id="GO:0005737">
    <property type="term" value="C:cytoplasm"/>
    <property type="evidence" value="ECO:0007669"/>
    <property type="project" value="UniProtKB-SubCell"/>
</dbReference>
<dbReference type="Pfam" id="PF01137">
    <property type="entry name" value="RTC"/>
    <property type="match status" value="1"/>
</dbReference>
<evidence type="ECO:0000256" key="8">
    <source>
        <dbReference type="NCBIfam" id="TIGR03399"/>
    </source>
</evidence>
<dbReference type="Proteomes" id="UP001063698">
    <property type="component" value="Chromosome"/>
</dbReference>
<protein>
    <recommendedName>
        <fullName evidence="2 7">RNA 3'-terminal phosphate cyclase</fullName>
        <shortName evidence="7">RNA cyclase</shortName>
        <shortName evidence="7">RNA-3'-phosphate cyclase</shortName>
        <ecNumber evidence="7 8">6.5.1.4</ecNumber>
    </recommendedName>
</protein>
<dbReference type="PANTHER" id="PTHR11096">
    <property type="entry name" value="RNA 3' TERMINAL PHOSPHATE CYCLASE"/>
    <property type="match status" value="1"/>
</dbReference>
<evidence type="ECO:0000256" key="7">
    <source>
        <dbReference type="HAMAP-Rule" id="MF_00200"/>
    </source>
</evidence>
<dbReference type="InterPro" id="IPR000228">
    <property type="entry name" value="RNA3'_term_phos_cyc"/>
</dbReference>
<dbReference type="Gene3D" id="3.30.360.20">
    <property type="entry name" value="RNA 3'-terminal phosphate cyclase, insert domain"/>
    <property type="match status" value="1"/>
</dbReference>
<dbReference type="InterPro" id="IPR013791">
    <property type="entry name" value="RNA3'-term_phos_cycl_insert"/>
</dbReference>
<proteinExistence type="inferred from homology"/>
<keyword evidence="6 7" id="KW-0067">ATP-binding</keyword>
<evidence type="ECO:0000256" key="2">
    <source>
        <dbReference type="ARBA" id="ARBA00021428"/>
    </source>
</evidence>
<evidence type="ECO:0000259" key="10">
    <source>
        <dbReference type="Pfam" id="PF05189"/>
    </source>
</evidence>
<evidence type="ECO:0000256" key="6">
    <source>
        <dbReference type="ARBA" id="ARBA00022840"/>
    </source>
</evidence>
<dbReference type="Gene3D" id="3.65.10.20">
    <property type="entry name" value="RNA 3'-terminal phosphate cyclase domain"/>
    <property type="match status" value="1"/>
</dbReference>
<evidence type="ECO:0000256" key="1">
    <source>
        <dbReference type="ARBA" id="ARBA00009206"/>
    </source>
</evidence>
<dbReference type="NCBIfam" id="TIGR03399">
    <property type="entry name" value="RNA_3prim_cycl"/>
    <property type="match status" value="1"/>
</dbReference>
<keyword evidence="5 7" id="KW-0547">Nucleotide-binding</keyword>
<dbReference type="PANTHER" id="PTHR11096:SF0">
    <property type="entry name" value="RNA 3'-TERMINAL PHOSPHATE CYCLASE"/>
    <property type="match status" value="1"/>
</dbReference>
<name>A0A977KB06_9CREN</name>
<evidence type="ECO:0000313" key="11">
    <source>
        <dbReference type="EMBL" id="UXD21335.1"/>
    </source>
</evidence>
<reference evidence="11" key="1">
    <citation type="submission" date="2013-11" db="EMBL/GenBank/DDBJ databases">
        <title>Comparative genomics of Ignicoccus.</title>
        <authorList>
            <person name="Podar M."/>
        </authorList>
    </citation>
    <scope>NUCLEOTIDE SEQUENCE</scope>
    <source>
        <strain evidence="11">DSM 13166</strain>
    </source>
</reference>
<keyword evidence="3 7" id="KW-0963">Cytoplasm</keyword>
<dbReference type="GO" id="GO:0006396">
    <property type="term" value="P:RNA processing"/>
    <property type="evidence" value="ECO:0007669"/>
    <property type="project" value="UniProtKB-UniRule"/>
</dbReference>
<comment type="subcellular location">
    <subcellularLocation>
        <location evidence="7">Cytoplasm</location>
    </subcellularLocation>
</comment>
<feature type="domain" description="RNA 3'-terminal phosphate cyclase insert" evidence="10">
    <location>
        <begin position="183"/>
        <end position="283"/>
    </location>
</feature>
<dbReference type="CDD" id="cd00874">
    <property type="entry name" value="RNA_Cyclase_Class_II"/>
    <property type="match status" value="1"/>
</dbReference>
<dbReference type="GO" id="GO:0003963">
    <property type="term" value="F:RNA-3'-phosphate cyclase activity"/>
    <property type="evidence" value="ECO:0007669"/>
    <property type="project" value="UniProtKB-UniRule"/>
</dbReference>
<comment type="catalytic activity">
    <reaction evidence="7">
        <text>a 3'-end 3'-phospho-ribonucleotide-RNA + ATP = a 3'-end 2',3'-cyclophospho-ribonucleotide-RNA + AMP + diphosphate</text>
        <dbReference type="Rhea" id="RHEA:23976"/>
        <dbReference type="Rhea" id="RHEA-COMP:10463"/>
        <dbReference type="Rhea" id="RHEA-COMP:10464"/>
        <dbReference type="ChEBI" id="CHEBI:30616"/>
        <dbReference type="ChEBI" id="CHEBI:33019"/>
        <dbReference type="ChEBI" id="CHEBI:83062"/>
        <dbReference type="ChEBI" id="CHEBI:83064"/>
        <dbReference type="ChEBI" id="CHEBI:456215"/>
        <dbReference type="EC" id="6.5.1.4"/>
    </reaction>
</comment>
<gene>
    <name evidence="7" type="primary">rtcA</name>
    <name evidence="11" type="ORF">IPA_03045</name>
</gene>
<dbReference type="AlphaFoldDB" id="A0A977KB06"/>
<evidence type="ECO:0000256" key="4">
    <source>
        <dbReference type="ARBA" id="ARBA00022598"/>
    </source>
</evidence>
<evidence type="ECO:0000256" key="5">
    <source>
        <dbReference type="ARBA" id="ARBA00022741"/>
    </source>
</evidence>
<dbReference type="SUPFAM" id="SSF52913">
    <property type="entry name" value="RNA 3'-terminal phosphate cyclase, RPTC, insert domain"/>
    <property type="match status" value="1"/>
</dbReference>
<dbReference type="EMBL" id="CP006868">
    <property type="protein sequence ID" value="UXD21335.1"/>
    <property type="molecule type" value="Genomic_DNA"/>
</dbReference>
<dbReference type="EC" id="6.5.1.4" evidence="7 8"/>
<keyword evidence="12" id="KW-1185">Reference proteome</keyword>
<dbReference type="InterPro" id="IPR020719">
    <property type="entry name" value="RNA3'_term_phos_cycl-like_CS"/>
</dbReference>
<dbReference type="InterPro" id="IPR013792">
    <property type="entry name" value="RNA3'P_cycl/enolpyr_Trfase_a/b"/>
</dbReference>
<dbReference type="InterPro" id="IPR017770">
    <property type="entry name" value="RNA3'_term_phos_cyc_type_1"/>
</dbReference>
<dbReference type="InterPro" id="IPR036553">
    <property type="entry name" value="RPTC_insert"/>
</dbReference>
<dbReference type="InterPro" id="IPR037136">
    <property type="entry name" value="RNA3'_phos_cyclase_dom_sf"/>
</dbReference>
<accession>A0A977KB06</accession>
<dbReference type="GO" id="GO:0005524">
    <property type="term" value="F:ATP binding"/>
    <property type="evidence" value="ECO:0007669"/>
    <property type="project" value="UniProtKB-KW"/>
</dbReference>
<evidence type="ECO:0000313" key="12">
    <source>
        <dbReference type="Proteomes" id="UP001063698"/>
    </source>
</evidence>
<keyword evidence="4 7" id="KW-0436">Ligase</keyword>
<dbReference type="PIRSF" id="PIRSF005378">
    <property type="entry name" value="RNA3'_term_phos_cycl_euk"/>
    <property type="match status" value="1"/>
</dbReference>
<organism evidence="11 12">
    <name type="scientific">Ignicoccus pacificus DSM 13166</name>
    <dbReference type="NCBI Taxonomy" id="940294"/>
    <lineage>
        <taxon>Archaea</taxon>
        <taxon>Thermoproteota</taxon>
        <taxon>Thermoprotei</taxon>
        <taxon>Desulfurococcales</taxon>
        <taxon>Desulfurococcaceae</taxon>
        <taxon>Ignicoccus</taxon>
    </lineage>
</organism>
<evidence type="ECO:0000259" key="9">
    <source>
        <dbReference type="Pfam" id="PF01137"/>
    </source>
</evidence>
<comment type="similarity">
    <text evidence="1 7">Belongs to the RNA 3'-terminal cyclase family. Type 1 subfamily.</text>
</comment>
<comment type="function">
    <text evidence="7">Catalyzes the conversion of 3'-phosphate to a 2',3'-cyclic phosphodiester at the end of RNA. The mechanism of action of the enzyme occurs in 3 steps: (A) adenylation of the enzyme by ATP; (B) transfer of adenylate to an RNA-N3'P to produce RNA-N3'PP5'A; (C) and attack of the adjacent 2'-hydroxyl on the 3'-phosphorus in the diester linkage to produce the cyclic end product. The biological role of this enzyme is unknown but it is likely to function in some aspects of cellular RNA processing.</text>
</comment>
<dbReference type="HAMAP" id="MF_00200">
    <property type="entry name" value="RTC"/>
    <property type="match status" value="1"/>
</dbReference>